<keyword evidence="3" id="KW-1185">Reference proteome</keyword>
<organism evidence="2 3">
    <name type="scientific">Collichthys lucidus</name>
    <name type="common">Big head croaker</name>
    <name type="synonym">Sciaena lucida</name>
    <dbReference type="NCBI Taxonomy" id="240159"/>
    <lineage>
        <taxon>Eukaryota</taxon>
        <taxon>Metazoa</taxon>
        <taxon>Chordata</taxon>
        <taxon>Craniata</taxon>
        <taxon>Vertebrata</taxon>
        <taxon>Euteleostomi</taxon>
        <taxon>Actinopterygii</taxon>
        <taxon>Neopterygii</taxon>
        <taxon>Teleostei</taxon>
        <taxon>Neoteleostei</taxon>
        <taxon>Acanthomorphata</taxon>
        <taxon>Eupercaria</taxon>
        <taxon>Sciaenidae</taxon>
        <taxon>Collichthys</taxon>
    </lineage>
</organism>
<gene>
    <name evidence="2" type="ORF">D9C73_006427</name>
</gene>
<evidence type="ECO:0000313" key="2">
    <source>
        <dbReference type="EMBL" id="TKS72353.1"/>
    </source>
</evidence>
<reference evidence="2 3" key="1">
    <citation type="submission" date="2019-01" db="EMBL/GenBank/DDBJ databases">
        <title>Genome Assembly of Collichthys lucidus.</title>
        <authorList>
            <person name="Cai M."/>
            <person name="Xiao S."/>
        </authorList>
    </citation>
    <scope>NUCLEOTIDE SEQUENCE [LARGE SCALE GENOMIC DNA]</scope>
    <source>
        <strain evidence="2">JT15FE1705JMU</strain>
        <tissue evidence="2">Muscle</tissue>
    </source>
</reference>
<protein>
    <submittedName>
        <fullName evidence="2">Uncharacterized protein</fullName>
    </submittedName>
</protein>
<dbReference type="EMBL" id="CM014083">
    <property type="protein sequence ID" value="TKS72353.1"/>
    <property type="molecule type" value="Genomic_DNA"/>
</dbReference>
<dbReference type="PANTHER" id="PTHR36866">
    <property type="entry name" value="CHROMOSOME 4 OPEN READING FRAME 50"/>
    <property type="match status" value="1"/>
</dbReference>
<proteinExistence type="predicted"/>
<name>A0A4U5UD14_COLLU</name>
<evidence type="ECO:0000256" key="1">
    <source>
        <dbReference type="SAM" id="Coils"/>
    </source>
</evidence>
<sequence>MREIEALGAELKRSRDELDQSHVDTKRLHSELCESEAGREEAERKAAQAADKLVRLTEIANHMEETTKENDGLINQVKELQSKLTGLAREKTFALSLKAQIEEQYNILTAQLKAKGSKDDLSAVLISLRTRYNDIRAKYDALLKKKGQTDLDIAPLKAKLSCLVAKCQERNSLLVQMMKAMHRQGCVDFSTQTAEAPDEVRSVEVIQTVGQSSLMIGWERPPLDELGCSNGTFVYGYRVFVGWGLPQICHELCVHQGTFYHVEKQELHHFKQIHVETDIKQRNF</sequence>
<evidence type="ECO:0000313" key="3">
    <source>
        <dbReference type="Proteomes" id="UP000298787"/>
    </source>
</evidence>
<keyword evidence="1" id="KW-0175">Coiled coil</keyword>
<feature type="coiled-coil region" evidence="1">
    <location>
        <begin position="39"/>
        <end position="90"/>
    </location>
</feature>
<accession>A0A4U5UD14</accession>
<dbReference type="Pfam" id="PF15030">
    <property type="entry name" value="DUF4527"/>
    <property type="match status" value="1"/>
</dbReference>
<dbReference type="Proteomes" id="UP000298787">
    <property type="component" value="Chromosome 6"/>
</dbReference>
<dbReference type="PANTHER" id="PTHR36866:SF1">
    <property type="entry name" value="GENE 1043-RELATED"/>
    <property type="match status" value="1"/>
</dbReference>
<dbReference type="InterPro" id="IPR032771">
    <property type="entry name" value="DUF4527"/>
</dbReference>
<dbReference type="AlphaFoldDB" id="A0A4U5UD14"/>